<dbReference type="OrthoDB" id="2856575at2"/>
<dbReference type="RefSeq" id="WP_091635583.1">
    <property type="nucleotide sequence ID" value="NZ_FNYW01000029.1"/>
</dbReference>
<keyword evidence="3" id="KW-1185">Reference proteome</keyword>
<sequence length="202" mass="23527">MGNKNEYCFKKVDGTENTRAIALHHQRYHEVGFLKKDEKDPYINYSTYFAVETVNTNNVVGVTRLIFMPLAELPTMKHFNIFEVEKLKLTGLGDTKYAEISAFTKMPKHDVGLGLIRTVLNYSIDNGITHWVCCIDERVYRYMHRIFKFPFEIIGEPNVYLGSKTIPCVLNLLECLDTLKEKRRILYDYLIANEEKIMEGTK</sequence>
<gene>
    <name evidence="2" type="ORF">SAMN04488113_12925</name>
</gene>
<reference evidence="3" key="1">
    <citation type="submission" date="2016-10" db="EMBL/GenBank/DDBJ databases">
        <authorList>
            <person name="Varghese N."/>
            <person name="Submissions S."/>
        </authorList>
    </citation>
    <scope>NUCLEOTIDE SEQUENCE [LARGE SCALE GENOMIC DNA]</scope>
    <source>
        <strain evidence="3">DSM 25751</strain>
    </source>
</reference>
<dbReference type="STRING" id="1130080.SAMN04488113_12925"/>
<protein>
    <submittedName>
        <fullName evidence="2">N-acyl-L-homoserine lactone synthetase</fullName>
    </submittedName>
</protein>
<dbReference type="Pfam" id="PF21926">
    <property type="entry name" value="FeeM"/>
    <property type="match status" value="1"/>
</dbReference>
<evidence type="ECO:0000313" key="3">
    <source>
        <dbReference type="Proteomes" id="UP000198564"/>
    </source>
</evidence>
<proteinExistence type="predicted"/>
<evidence type="ECO:0000313" key="2">
    <source>
        <dbReference type="EMBL" id="SEI88962.1"/>
    </source>
</evidence>
<dbReference type="EMBL" id="FNYW01000029">
    <property type="protein sequence ID" value="SEI88962.1"/>
    <property type="molecule type" value="Genomic_DNA"/>
</dbReference>
<accession>A0A1H6UM52</accession>
<dbReference type="Proteomes" id="UP000198564">
    <property type="component" value="Unassembled WGS sequence"/>
</dbReference>
<dbReference type="InterPro" id="IPR016181">
    <property type="entry name" value="Acyl_CoA_acyltransferase"/>
</dbReference>
<organism evidence="2 3">
    <name type="scientific">Alkalibacterium gilvum</name>
    <dbReference type="NCBI Taxonomy" id="1130080"/>
    <lineage>
        <taxon>Bacteria</taxon>
        <taxon>Bacillati</taxon>
        <taxon>Bacillota</taxon>
        <taxon>Bacilli</taxon>
        <taxon>Lactobacillales</taxon>
        <taxon>Carnobacteriaceae</taxon>
        <taxon>Alkalibacterium</taxon>
    </lineage>
</organism>
<feature type="domain" description="N-acyl amino acid synthase FeeM catalytic core" evidence="1">
    <location>
        <begin position="20"/>
        <end position="170"/>
    </location>
</feature>
<dbReference type="SUPFAM" id="SSF55729">
    <property type="entry name" value="Acyl-CoA N-acyltransferases (Nat)"/>
    <property type="match status" value="1"/>
</dbReference>
<dbReference type="AlphaFoldDB" id="A0A1H6UM52"/>
<evidence type="ECO:0000259" key="1">
    <source>
        <dbReference type="Pfam" id="PF21926"/>
    </source>
</evidence>
<name>A0A1H6UM52_9LACT</name>
<dbReference type="Gene3D" id="3.40.630.30">
    <property type="match status" value="1"/>
</dbReference>
<dbReference type="InterPro" id="IPR054597">
    <property type="entry name" value="FeeM_cat"/>
</dbReference>